<sequence length="246" mass="26197">MRAAFNKHVDAFLIAVQFFTTIPVRFKTYPATATQSIAPLYYPLVGVMIGMLLFAAASYLHTHTLLTSAIVVTLWAVITGGLHLDGVADSADGWMAGIGQREKTLAVMKDPLVGASGVLTLVLVLLLKFAAVVHLLEAGALFVLLLAPLVARTATLLLLATTPYVSPTGIASHTANQLPTRVATAVCGLILVMLISISPSVAILIGLSFWWLRRAMLRRLGGMTGDTAGALIEIIEVLFLVYFSVI</sequence>
<dbReference type="GO" id="GO:0008818">
    <property type="term" value="F:cobalamin 5'-phosphate synthase activity"/>
    <property type="evidence" value="ECO:0007669"/>
    <property type="project" value="UniProtKB-UniRule"/>
</dbReference>
<keyword evidence="8 19" id="KW-0169">Cobalamin biosynthesis</keyword>
<feature type="transmembrane region" description="Helical" evidence="19">
    <location>
        <begin position="182"/>
        <end position="212"/>
    </location>
</feature>
<comment type="similarity">
    <text evidence="4 19">Belongs to the CobS family.</text>
</comment>
<evidence type="ECO:0000256" key="7">
    <source>
        <dbReference type="ARBA" id="ARBA00022475"/>
    </source>
</evidence>
<comment type="catalytic activity">
    <reaction evidence="17 19">
        <text>alpha-ribazole + adenosylcob(III)inamide-GDP = adenosylcob(III)alamin + GMP + H(+)</text>
        <dbReference type="Rhea" id="RHEA:16049"/>
        <dbReference type="ChEBI" id="CHEBI:10329"/>
        <dbReference type="ChEBI" id="CHEBI:15378"/>
        <dbReference type="ChEBI" id="CHEBI:18408"/>
        <dbReference type="ChEBI" id="CHEBI:58115"/>
        <dbReference type="ChEBI" id="CHEBI:60487"/>
        <dbReference type="EC" id="2.7.8.26"/>
    </reaction>
</comment>
<evidence type="ECO:0000256" key="13">
    <source>
        <dbReference type="ARBA" id="ARBA00023136"/>
    </source>
</evidence>
<evidence type="ECO:0000256" key="4">
    <source>
        <dbReference type="ARBA" id="ARBA00010561"/>
    </source>
</evidence>
<evidence type="ECO:0000256" key="14">
    <source>
        <dbReference type="ARBA" id="ARBA00025228"/>
    </source>
</evidence>
<organism evidence="20 21">
    <name type="scientific">Neptunomonas marina</name>
    <dbReference type="NCBI Taxonomy" id="1815562"/>
    <lineage>
        <taxon>Bacteria</taxon>
        <taxon>Pseudomonadati</taxon>
        <taxon>Pseudomonadota</taxon>
        <taxon>Gammaproteobacteria</taxon>
        <taxon>Oceanospirillales</taxon>
        <taxon>Oceanospirillaceae</taxon>
        <taxon>Neptunomonas</taxon>
    </lineage>
</organism>
<dbReference type="GO" id="GO:0051073">
    <property type="term" value="F:adenosylcobinamide-GDP ribazoletransferase activity"/>
    <property type="evidence" value="ECO:0007669"/>
    <property type="project" value="UniProtKB-UniRule"/>
</dbReference>
<evidence type="ECO:0000256" key="10">
    <source>
        <dbReference type="ARBA" id="ARBA00022692"/>
    </source>
</evidence>
<keyword evidence="21" id="KW-1185">Reference proteome</keyword>
<keyword evidence="11 19" id="KW-0460">Magnesium</keyword>
<gene>
    <name evidence="19 20" type="primary">cobS</name>
    <name evidence="20" type="ORF">EOE65_16845</name>
</gene>
<evidence type="ECO:0000256" key="1">
    <source>
        <dbReference type="ARBA" id="ARBA00001946"/>
    </source>
</evidence>
<evidence type="ECO:0000256" key="3">
    <source>
        <dbReference type="ARBA" id="ARBA00004663"/>
    </source>
</evidence>
<dbReference type="PANTHER" id="PTHR34148">
    <property type="entry name" value="ADENOSYLCOBINAMIDE-GDP RIBAZOLETRANSFERASE"/>
    <property type="match status" value="1"/>
</dbReference>
<evidence type="ECO:0000256" key="2">
    <source>
        <dbReference type="ARBA" id="ARBA00004651"/>
    </source>
</evidence>
<evidence type="ECO:0000256" key="18">
    <source>
        <dbReference type="ARBA" id="ARBA00049504"/>
    </source>
</evidence>
<dbReference type="Pfam" id="PF02654">
    <property type="entry name" value="CobS"/>
    <property type="match status" value="1"/>
</dbReference>
<dbReference type="UniPathway" id="UPA00148">
    <property type="reaction ID" value="UER00238"/>
</dbReference>
<evidence type="ECO:0000256" key="6">
    <source>
        <dbReference type="ARBA" id="ARBA00015850"/>
    </source>
</evidence>
<keyword evidence="9 19" id="KW-0808">Transferase</keyword>
<dbReference type="GO" id="GO:0009236">
    <property type="term" value="P:cobalamin biosynthetic process"/>
    <property type="evidence" value="ECO:0007669"/>
    <property type="project" value="UniProtKB-UniRule"/>
</dbReference>
<feature type="transmembrane region" description="Helical" evidence="19">
    <location>
        <begin position="65"/>
        <end position="84"/>
    </location>
</feature>
<dbReference type="NCBIfam" id="TIGR00317">
    <property type="entry name" value="cobS"/>
    <property type="match status" value="1"/>
</dbReference>
<keyword evidence="12 19" id="KW-1133">Transmembrane helix</keyword>
<accession>A0A437Q4D8</accession>
<dbReference type="EMBL" id="SACQ01000011">
    <property type="protein sequence ID" value="RVU29293.1"/>
    <property type="molecule type" value="Genomic_DNA"/>
</dbReference>
<dbReference type="EC" id="2.7.8.26" evidence="5 19"/>
<dbReference type="RefSeq" id="WP_127695900.1">
    <property type="nucleotide sequence ID" value="NZ_SACQ01000011.1"/>
</dbReference>
<comment type="caution">
    <text evidence="20">The sequence shown here is derived from an EMBL/GenBank/DDBJ whole genome shotgun (WGS) entry which is preliminary data.</text>
</comment>
<dbReference type="GO" id="GO:0005886">
    <property type="term" value="C:plasma membrane"/>
    <property type="evidence" value="ECO:0007669"/>
    <property type="project" value="UniProtKB-SubCell"/>
</dbReference>
<comment type="function">
    <text evidence="14 19">Joins adenosylcobinamide-GDP and alpha-ribazole to generate adenosylcobalamin (Ado-cobalamin). Also synthesizes adenosylcobalamin 5'-phosphate from adenosylcobinamide-GDP and alpha-ribazole 5'-phosphate.</text>
</comment>
<evidence type="ECO:0000256" key="15">
    <source>
        <dbReference type="ARBA" id="ARBA00032605"/>
    </source>
</evidence>
<dbReference type="HAMAP" id="MF_00719">
    <property type="entry name" value="CobS"/>
    <property type="match status" value="1"/>
</dbReference>
<comment type="catalytic activity">
    <reaction evidence="18 19">
        <text>alpha-ribazole 5'-phosphate + adenosylcob(III)inamide-GDP = adenosylcob(III)alamin 5'-phosphate + GMP + H(+)</text>
        <dbReference type="Rhea" id="RHEA:23560"/>
        <dbReference type="ChEBI" id="CHEBI:15378"/>
        <dbReference type="ChEBI" id="CHEBI:57918"/>
        <dbReference type="ChEBI" id="CHEBI:58115"/>
        <dbReference type="ChEBI" id="CHEBI:60487"/>
        <dbReference type="ChEBI" id="CHEBI:60493"/>
        <dbReference type="EC" id="2.7.8.26"/>
    </reaction>
</comment>
<protein>
    <recommendedName>
        <fullName evidence="6 19">Adenosylcobinamide-GDP ribazoletransferase</fullName>
        <ecNumber evidence="5 19">2.7.8.26</ecNumber>
    </recommendedName>
    <alternativeName>
        <fullName evidence="16 19">Cobalamin synthase</fullName>
    </alternativeName>
    <alternativeName>
        <fullName evidence="15 19">Cobalamin-5'-phosphate synthase</fullName>
    </alternativeName>
</protein>
<dbReference type="AlphaFoldDB" id="A0A437Q4D8"/>
<evidence type="ECO:0000256" key="19">
    <source>
        <dbReference type="HAMAP-Rule" id="MF_00719"/>
    </source>
</evidence>
<comment type="pathway">
    <text evidence="3 19">Cofactor biosynthesis; adenosylcobalamin biosynthesis; adenosylcobalamin from cob(II)yrinate a,c-diamide: step 7/7.</text>
</comment>
<evidence type="ECO:0000313" key="20">
    <source>
        <dbReference type="EMBL" id="RVU29293.1"/>
    </source>
</evidence>
<evidence type="ECO:0000256" key="9">
    <source>
        <dbReference type="ARBA" id="ARBA00022679"/>
    </source>
</evidence>
<feature type="transmembrane region" description="Helical" evidence="19">
    <location>
        <begin position="224"/>
        <end position="245"/>
    </location>
</feature>
<keyword evidence="10 19" id="KW-0812">Transmembrane</keyword>
<reference evidence="20 21" key="1">
    <citation type="submission" date="2019-01" db="EMBL/GenBank/DDBJ databases">
        <authorList>
            <person name="Chen W.-M."/>
        </authorList>
    </citation>
    <scope>NUCLEOTIDE SEQUENCE [LARGE SCALE GENOMIC DNA]</scope>
    <source>
        <strain evidence="20 21">HPM-16</strain>
    </source>
</reference>
<comment type="cofactor">
    <cofactor evidence="1 19">
        <name>Mg(2+)</name>
        <dbReference type="ChEBI" id="CHEBI:18420"/>
    </cofactor>
</comment>
<keyword evidence="7 19" id="KW-1003">Cell membrane</keyword>
<evidence type="ECO:0000313" key="21">
    <source>
        <dbReference type="Proteomes" id="UP000282818"/>
    </source>
</evidence>
<name>A0A437Q4D8_9GAMM</name>
<dbReference type="PANTHER" id="PTHR34148:SF1">
    <property type="entry name" value="ADENOSYLCOBINAMIDE-GDP RIBAZOLETRANSFERASE"/>
    <property type="match status" value="1"/>
</dbReference>
<feature type="transmembrane region" description="Helical" evidence="19">
    <location>
        <begin position="140"/>
        <end position="162"/>
    </location>
</feature>
<evidence type="ECO:0000256" key="16">
    <source>
        <dbReference type="ARBA" id="ARBA00032853"/>
    </source>
</evidence>
<feature type="transmembrane region" description="Helical" evidence="19">
    <location>
        <begin position="40"/>
        <end position="60"/>
    </location>
</feature>
<evidence type="ECO:0000256" key="17">
    <source>
        <dbReference type="ARBA" id="ARBA00048623"/>
    </source>
</evidence>
<feature type="transmembrane region" description="Helical" evidence="19">
    <location>
        <begin position="112"/>
        <end position="133"/>
    </location>
</feature>
<dbReference type="InterPro" id="IPR003805">
    <property type="entry name" value="CobS"/>
</dbReference>
<evidence type="ECO:0000256" key="5">
    <source>
        <dbReference type="ARBA" id="ARBA00013200"/>
    </source>
</evidence>
<evidence type="ECO:0000256" key="11">
    <source>
        <dbReference type="ARBA" id="ARBA00022842"/>
    </source>
</evidence>
<evidence type="ECO:0000256" key="8">
    <source>
        <dbReference type="ARBA" id="ARBA00022573"/>
    </source>
</evidence>
<dbReference type="Proteomes" id="UP000282818">
    <property type="component" value="Unassembled WGS sequence"/>
</dbReference>
<evidence type="ECO:0000256" key="12">
    <source>
        <dbReference type="ARBA" id="ARBA00022989"/>
    </source>
</evidence>
<comment type="subcellular location">
    <subcellularLocation>
        <location evidence="2 19">Cell membrane</location>
        <topology evidence="2 19">Multi-pass membrane protein</topology>
    </subcellularLocation>
</comment>
<keyword evidence="13 19" id="KW-0472">Membrane</keyword>
<proteinExistence type="inferred from homology"/>